<dbReference type="AlphaFoldDB" id="D8T052"/>
<dbReference type="EMBL" id="GL377657">
    <property type="protein sequence ID" value="EFJ09959.1"/>
    <property type="molecule type" value="Genomic_DNA"/>
</dbReference>
<evidence type="ECO:0000259" key="3">
    <source>
        <dbReference type="PROSITE" id="PS50089"/>
    </source>
</evidence>
<dbReference type="InParanoid" id="D8T052"/>
<dbReference type="CDD" id="cd16449">
    <property type="entry name" value="RING-HC"/>
    <property type="match status" value="1"/>
</dbReference>
<keyword evidence="1" id="KW-0862">Zinc</keyword>
<reference evidence="4 5" key="1">
    <citation type="journal article" date="2011" name="Science">
        <title>The Selaginella genome identifies genetic changes associated with the evolution of vascular plants.</title>
        <authorList>
            <person name="Banks J.A."/>
            <person name="Nishiyama T."/>
            <person name="Hasebe M."/>
            <person name="Bowman J.L."/>
            <person name="Gribskov M."/>
            <person name="dePamphilis C."/>
            <person name="Albert V.A."/>
            <person name="Aono N."/>
            <person name="Aoyama T."/>
            <person name="Ambrose B.A."/>
            <person name="Ashton N.W."/>
            <person name="Axtell M.J."/>
            <person name="Barker E."/>
            <person name="Barker M.S."/>
            <person name="Bennetzen J.L."/>
            <person name="Bonawitz N.D."/>
            <person name="Chapple C."/>
            <person name="Cheng C."/>
            <person name="Correa L.G."/>
            <person name="Dacre M."/>
            <person name="DeBarry J."/>
            <person name="Dreyer I."/>
            <person name="Elias M."/>
            <person name="Engstrom E.M."/>
            <person name="Estelle M."/>
            <person name="Feng L."/>
            <person name="Finet C."/>
            <person name="Floyd S.K."/>
            <person name="Frommer W.B."/>
            <person name="Fujita T."/>
            <person name="Gramzow L."/>
            <person name="Gutensohn M."/>
            <person name="Harholt J."/>
            <person name="Hattori M."/>
            <person name="Heyl A."/>
            <person name="Hirai T."/>
            <person name="Hiwatashi Y."/>
            <person name="Ishikawa M."/>
            <person name="Iwata M."/>
            <person name="Karol K.G."/>
            <person name="Koehler B."/>
            <person name="Kolukisaoglu U."/>
            <person name="Kubo M."/>
            <person name="Kurata T."/>
            <person name="Lalonde S."/>
            <person name="Li K."/>
            <person name="Li Y."/>
            <person name="Litt A."/>
            <person name="Lyons E."/>
            <person name="Manning G."/>
            <person name="Maruyama T."/>
            <person name="Michael T.P."/>
            <person name="Mikami K."/>
            <person name="Miyazaki S."/>
            <person name="Morinaga S."/>
            <person name="Murata T."/>
            <person name="Mueller-Roeber B."/>
            <person name="Nelson D.R."/>
            <person name="Obara M."/>
            <person name="Oguri Y."/>
            <person name="Olmstead R.G."/>
            <person name="Onodera N."/>
            <person name="Petersen B.L."/>
            <person name="Pils B."/>
            <person name="Prigge M."/>
            <person name="Rensing S.A."/>
            <person name="Riano-Pachon D.M."/>
            <person name="Roberts A.W."/>
            <person name="Sato Y."/>
            <person name="Scheller H.V."/>
            <person name="Schulz B."/>
            <person name="Schulz C."/>
            <person name="Shakirov E.V."/>
            <person name="Shibagaki N."/>
            <person name="Shinohara N."/>
            <person name="Shippen D.E."/>
            <person name="Soerensen I."/>
            <person name="Sotooka R."/>
            <person name="Sugimoto N."/>
            <person name="Sugita M."/>
            <person name="Sumikawa N."/>
            <person name="Tanurdzic M."/>
            <person name="Theissen G."/>
            <person name="Ulvskov P."/>
            <person name="Wakazuki S."/>
            <person name="Weng J.K."/>
            <person name="Willats W.W."/>
            <person name="Wipf D."/>
            <person name="Wolf P.G."/>
            <person name="Yang L."/>
            <person name="Zimmer A.D."/>
            <person name="Zhu Q."/>
            <person name="Mitros T."/>
            <person name="Hellsten U."/>
            <person name="Loque D."/>
            <person name="Otillar R."/>
            <person name="Salamov A."/>
            <person name="Schmutz J."/>
            <person name="Shapiro H."/>
            <person name="Lindquist E."/>
            <person name="Lucas S."/>
            <person name="Rokhsar D."/>
            <person name="Grigoriev I.V."/>
        </authorList>
    </citation>
    <scope>NUCLEOTIDE SEQUENCE [LARGE SCALE GENOMIC DNA]</scope>
</reference>
<keyword evidence="5" id="KW-1185">Reference proteome</keyword>
<keyword evidence="1" id="KW-0479">Metal-binding</keyword>
<dbReference type="HOGENOM" id="CLU_669769_0_0_1"/>
<dbReference type="OrthoDB" id="1711136at2759"/>
<dbReference type="PROSITE" id="PS50089">
    <property type="entry name" value="ZF_RING_2"/>
    <property type="match status" value="1"/>
</dbReference>
<evidence type="ECO:0000256" key="2">
    <source>
        <dbReference type="SAM" id="MobiDB-lite"/>
    </source>
</evidence>
<protein>
    <recommendedName>
        <fullName evidence="3">RING-type domain-containing protein</fullName>
    </recommendedName>
</protein>
<gene>
    <name evidence="4" type="ORF">SELMODRAFT_447521</name>
</gene>
<dbReference type="GO" id="GO:0008270">
    <property type="term" value="F:zinc ion binding"/>
    <property type="evidence" value="ECO:0007669"/>
    <property type="project" value="UniProtKB-KW"/>
</dbReference>
<dbReference type="SMART" id="SM00184">
    <property type="entry name" value="RING"/>
    <property type="match status" value="1"/>
</dbReference>
<evidence type="ECO:0000313" key="5">
    <source>
        <dbReference type="Proteomes" id="UP000001514"/>
    </source>
</evidence>
<sequence length="411" mass="43493">MEERQARGRNFARKFLGFMSSKRKRDEEKKRMDLWKAMRDSSVERLAAVIASARTEFGDQLDDLCSDAEGVLQRLLREGRATGTHRKITLRERLLLADIEASSQQQPLLPQETSTAVPRENCSGNSEIVPAAAAADAPPVIQAVLTLVRPSSTTEIQQQSNPEVAGGEGASLPAQPLSGNQNATSGRRLLSALLWEERNLDGPDQGLTEGWVAFGVTAPIHFDHSRSQSVASELNRVGFHRPSASLDAPPEAAAAAAAAAAAPTRSLSSLITSTPSSRDAGTATVPETPMRVSLMSLLREAEEGGSGIIFMNRQMIDRNSGGGGGGGAGGVAFESPAKEATGLTGGGGSNVVTGDGITMEQTCCVCMGRQKGAAFIPCGHTFCRRCCKELQQARGSCPLCNKEISDVLNLY</sequence>
<proteinExistence type="predicted"/>
<dbReference type="Pfam" id="PF13920">
    <property type="entry name" value="zf-C3HC4_3"/>
    <property type="match status" value="1"/>
</dbReference>
<dbReference type="KEGG" id="smo:SELMODRAFT_447521"/>
<feature type="region of interest" description="Disordered" evidence="2">
    <location>
        <begin position="152"/>
        <end position="183"/>
    </location>
</feature>
<dbReference type="Gramene" id="EFJ09959">
    <property type="protein sequence ID" value="EFJ09959"/>
    <property type="gene ID" value="SELMODRAFT_447521"/>
</dbReference>
<dbReference type="InterPro" id="IPR001841">
    <property type="entry name" value="Znf_RING"/>
</dbReference>
<accession>D8T052</accession>
<dbReference type="eggNOG" id="ENOG502S1HQ">
    <property type="taxonomic scope" value="Eukaryota"/>
</dbReference>
<evidence type="ECO:0000256" key="1">
    <source>
        <dbReference type="PROSITE-ProRule" id="PRU00175"/>
    </source>
</evidence>
<organism evidence="5">
    <name type="scientific">Selaginella moellendorffii</name>
    <name type="common">Spikemoss</name>
    <dbReference type="NCBI Taxonomy" id="88036"/>
    <lineage>
        <taxon>Eukaryota</taxon>
        <taxon>Viridiplantae</taxon>
        <taxon>Streptophyta</taxon>
        <taxon>Embryophyta</taxon>
        <taxon>Tracheophyta</taxon>
        <taxon>Lycopodiopsida</taxon>
        <taxon>Selaginellales</taxon>
        <taxon>Selaginellaceae</taxon>
        <taxon>Selaginella</taxon>
    </lineage>
</organism>
<dbReference type="InterPro" id="IPR013083">
    <property type="entry name" value="Znf_RING/FYVE/PHD"/>
</dbReference>
<dbReference type="PANTHER" id="PTHR46629">
    <property type="entry name" value="OS01G0917900 PROTEIN"/>
    <property type="match status" value="1"/>
</dbReference>
<dbReference type="Proteomes" id="UP000001514">
    <property type="component" value="Unassembled WGS sequence"/>
</dbReference>
<dbReference type="SUPFAM" id="SSF57850">
    <property type="entry name" value="RING/U-box"/>
    <property type="match status" value="1"/>
</dbReference>
<feature type="domain" description="RING-type" evidence="3">
    <location>
        <begin position="363"/>
        <end position="401"/>
    </location>
</feature>
<feature type="compositionally biased region" description="Polar residues" evidence="2">
    <location>
        <begin position="152"/>
        <end position="162"/>
    </location>
</feature>
<name>D8T052_SELML</name>
<dbReference type="Gene3D" id="3.30.40.10">
    <property type="entry name" value="Zinc/RING finger domain, C3HC4 (zinc finger)"/>
    <property type="match status" value="1"/>
</dbReference>
<evidence type="ECO:0000313" key="4">
    <source>
        <dbReference type="EMBL" id="EFJ09959.1"/>
    </source>
</evidence>
<keyword evidence="1" id="KW-0863">Zinc-finger</keyword>